<gene>
    <name evidence="1" type="ORF">ACFQS9_21845</name>
</gene>
<protein>
    <recommendedName>
        <fullName evidence="3">Major capsid protein</fullName>
    </recommendedName>
</protein>
<evidence type="ECO:0008006" key="3">
    <source>
        <dbReference type="Google" id="ProtNLM"/>
    </source>
</evidence>
<dbReference type="InterPro" id="IPR053738">
    <property type="entry name" value="Lambda_capsid_assembly"/>
</dbReference>
<evidence type="ECO:0000313" key="2">
    <source>
        <dbReference type="Proteomes" id="UP001596484"/>
    </source>
</evidence>
<reference evidence="2" key="1">
    <citation type="journal article" date="2019" name="Int. J. Syst. Evol. Microbiol.">
        <title>The Global Catalogue of Microorganisms (GCM) 10K type strain sequencing project: providing services to taxonomists for standard genome sequencing and annotation.</title>
        <authorList>
            <consortium name="The Broad Institute Genomics Platform"/>
            <consortium name="The Broad Institute Genome Sequencing Center for Infectious Disease"/>
            <person name="Wu L."/>
            <person name="Ma J."/>
        </authorList>
    </citation>
    <scope>NUCLEOTIDE SEQUENCE [LARGE SCALE GENOMIC DNA]</scope>
    <source>
        <strain evidence="2">ICMP 19430</strain>
    </source>
</reference>
<organism evidence="1 2">
    <name type="scientific">Rhodococcus daqingensis</name>
    <dbReference type="NCBI Taxonomy" id="2479363"/>
    <lineage>
        <taxon>Bacteria</taxon>
        <taxon>Bacillati</taxon>
        <taxon>Actinomycetota</taxon>
        <taxon>Actinomycetes</taxon>
        <taxon>Mycobacteriales</taxon>
        <taxon>Nocardiaceae</taxon>
        <taxon>Rhodococcus</taxon>
    </lineage>
</organism>
<evidence type="ECO:0000313" key="1">
    <source>
        <dbReference type="EMBL" id="MFC7450545.1"/>
    </source>
</evidence>
<proteinExistence type="predicted"/>
<dbReference type="Gene3D" id="3.90.1690.10">
    <property type="entry name" value="phage-related protein like domain"/>
    <property type="match status" value="1"/>
</dbReference>
<dbReference type="RefSeq" id="WP_378408583.1">
    <property type="nucleotide sequence ID" value="NZ_JBHTCS010000026.1"/>
</dbReference>
<comment type="caution">
    <text evidence="1">The sequence shown here is derived from an EMBL/GenBank/DDBJ whole genome shotgun (WGS) entry which is preliminary data.</text>
</comment>
<keyword evidence="2" id="KW-1185">Reference proteome</keyword>
<sequence length="311" mass="33226">MTTSVLSVSDGPAITVSQLVGNPMMIPTKVMDLLKNKFISEALLRDAGSNSNGLVSYSESTPLYLGSDVEDVAEFAEIPVGAGQVGTPRIAVATKKGLGVRVSREMKDENRVDDVNRQITQLTNTMVRADERALRALLLNPAIPSIAASAAWDTASGKPRRDIANAMEVVASASRTGNEDDDETFGFEPDTIALPSSIAPVLMDNDDFLKVYTDSLAPESIAYTGRLPKDVLGMAALASRAWDKSRVLVVQRGVAGFYSDTRRLESTGLYAEGNGPNGGPTESWRSDTTRKRAMGLDEPLAACWITGVTTP</sequence>
<accession>A0ABW2S3A4</accession>
<name>A0ABW2S3A4_9NOCA</name>
<dbReference type="Pfam" id="PF25209">
    <property type="entry name" value="Phage_capsid_4"/>
    <property type="match status" value="1"/>
</dbReference>
<dbReference type="EMBL" id="JBHTCS010000026">
    <property type="protein sequence ID" value="MFC7450545.1"/>
    <property type="molecule type" value="Genomic_DNA"/>
</dbReference>
<dbReference type="Proteomes" id="UP001596484">
    <property type="component" value="Unassembled WGS sequence"/>
</dbReference>